<proteinExistence type="predicted"/>
<evidence type="ECO:0000313" key="3">
    <source>
        <dbReference type="Proteomes" id="UP000017836"/>
    </source>
</evidence>
<dbReference type="AlphaFoldDB" id="W1NTB4"/>
<dbReference type="EMBL" id="KI394855">
    <property type="protein sequence ID" value="ERN00627.1"/>
    <property type="molecule type" value="Genomic_DNA"/>
</dbReference>
<feature type="region of interest" description="Disordered" evidence="1">
    <location>
        <begin position="82"/>
        <end position="106"/>
    </location>
</feature>
<evidence type="ECO:0000313" key="2">
    <source>
        <dbReference type="EMBL" id="ERN00627.1"/>
    </source>
</evidence>
<name>W1NTB4_AMBTC</name>
<evidence type="ECO:0000256" key="1">
    <source>
        <dbReference type="SAM" id="MobiDB-lite"/>
    </source>
</evidence>
<keyword evidence="3" id="KW-1185">Reference proteome</keyword>
<protein>
    <submittedName>
        <fullName evidence="2">Uncharacterized protein</fullName>
    </submittedName>
</protein>
<dbReference type="HOGENOM" id="CLU_2226802_0_0_1"/>
<sequence>MLPPIVVKAEGEDLSAGGATLVTPTPVYLGLPRRAESSPTISSLGLLVPPGLEELPSRAQGKERSSKHCADVCTSLALMDTEPAPDALPSTAAGPVASASAKPDSN</sequence>
<dbReference type="Proteomes" id="UP000017836">
    <property type="component" value="Unassembled WGS sequence"/>
</dbReference>
<organism evidence="2 3">
    <name type="scientific">Amborella trichopoda</name>
    <dbReference type="NCBI Taxonomy" id="13333"/>
    <lineage>
        <taxon>Eukaryota</taxon>
        <taxon>Viridiplantae</taxon>
        <taxon>Streptophyta</taxon>
        <taxon>Embryophyta</taxon>
        <taxon>Tracheophyta</taxon>
        <taxon>Spermatophyta</taxon>
        <taxon>Magnoliopsida</taxon>
        <taxon>Amborellales</taxon>
        <taxon>Amborellaceae</taxon>
        <taxon>Amborella</taxon>
    </lineage>
</organism>
<accession>W1NTB4</accession>
<reference evidence="3" key="1">
    <citation type="journal article" date="2013" name="Science">
        <title>The Amborella genome and the evolution of flowering plants.</title>
        <authorList>
            <consortium name="Amborella Genome Project"/>
        </authorList>
    </citation>
    <scope>NUCLEOTIDE SEQUENCE [LARGE SCALE GENOMIC DNA]</scope>
</reference>
<gene>
    <name evidence="2" type="ORF">AMTR_s00091p00132800</name>
</gene>
<dbReference type="Gramene" id="ERN00627">
    <property type="protein sequence ID" value="ERN00627"/>
    <property type="gene ID" value="AMTR_s00091p00132800"/>
</dbReference>